<accession>A0A0G4FK35</accession>
<organism evidence="1 2">
    <name type="scientific">Vitrella brassicaformis (strain CCMP3155)</name>
    <dbReference type="NCBI Taxonomy" id="1169540"/>
    <lineage>
        <taxon>Eukaryota</taxon>
        <taxon>Sar</taxon>
        <taxon>Alveolata</taxon>
        <taxon>Colpodellida</taxon>
        <taxon>Vitrellaceae</taxon>
        <taxon>Vitrella</taxon>
    </lineage>
</organism>
<sequence>MDFLYNSHVYPDDDGKYCLKAMTAQVMVAIIEMFEGRKADVNDESTLCISLVAVVWAATGGITDCRQCDFMYT</sequence>
<dbReference type="InParanoid" id="A0A0G4FK35"/>
<evidence type="ECO:0000313" key="2">
    <source>
        <dbReference type="Proteomes" id="UP000041254"/>
    </source>
</evidence>
<evidence type="ECO:0000313" key="1">
    <source>
        <dbReference type="EMBL" id="CEM13747.1"/>
    </source>
</evidence>
<reference evidence="1 2" key="1">
    <citation type="submission" date="2014-11" db="EMBL/GenBank/DDBJ databases">
        <authorList>
            <person name="Zhu J."/>
            <person name="Qi W."/>
            <person name="Song R."/>
        </authorList>
    </citation>
    <scope>NUCLEOTIDE SEQUENCE [LARGE SCALE GENOMIC DNA]</scope>
</reference>
<protein>
    <submittedName>
        <fullName evidence="1">Uncharacterized protein</fullName>
    </submittedName>
</protein>
<gene>
    <name evidence="1" type="ORF">Vbra_15564</name>
</gene>
<dbReference type="Proteomes" id="UP000041254">
    <property type="component" value="Unassembled WGS sequence"/>
</dbReference>
<name>A0A0G4FK35_VITBC</name>
<dbReference type="VEuPathDB" id="CryptoDB:Vbra_15564"/>
<dbReference type="AlphaFoldDB" id="A0A0G4FK35"/>
<proteinExistence type="predicted"/>
<keyword evidence="2" id="KW-1185">Reference proteome</keyword>
<dbReference type="EMBL" id="CDMY01000447">
    <property type="protein sequence ID" value="CEM13747.1"/>
    <property type="molecule type" value="Genomic_DNA"/>
</dbReference>